<feature type="transmembrane region" description="Helical" evidence="1">
    <location>
        <begin position="63"/>
        <end position="83"/>
    </location>
</feature>
<dbReference type="OrthoDB" id="2124888at2759"/>
<protein>
    <recommendedName>
        <fullName evidence="4">DUF962 domain-containing protein</fullName>
    </recommendedName>
</protein>
<dbReference type="PANTHER" id="PTHR28026">
    <property type="entry name" value="DUF962 DOMAIN PROTEIN (AFU_ORTHOLOGUE AFUA_8G05310)"/>
    <property type="match status" value="1"/>
</dbReference>
<reference evidence="2 3" key="1">
    <citation type="journal article" date="2014" name="Genome Biol. Evol.">
        <title>The secreted proteins of Achlya hypogyna and Thraustotheca clavata identify the ancestral oomycete secretome and reveal gene acquisitions by horizontal gene transfer.</title>
        <authorList>
            <person name="Misner I."/>
            <person name="Blouin N."/>
            <person name="Leonard G."/>
            <person name="Richards T.A."/>
            <person name="Lane C.E."/>
        </authorList>
    </citation>
    <scope>NUCLEOTIDE SEQUENCE [LARGE SCALE GENOMIC DNA]</scope>
    <source>
        <strain evidence="2 3">ATCC 48635</strain>
    </source>
</reference>
<dbReference type="PANTHER" id="PTHR28026:SF9">
    <property type="entry name" value="2-HYDROXY-PALMITIC ACID DIOXYGENASE MPO1"/>
    <property type="match status" value="1"/>
</dbReference>
<dbReference type="InterPro" id="IPR009305">
    <property type="entry name" value="Mpo1-like"/>
</dbReference>
<proteinExistence type="predicted"/>
<dbReference type="GO" id="GO:0046521">
    <property type="term" value="P:sphingoid catabolic process"/>
    <property type="evidence" value="ECO:0007669"/>
    <property type="project" value="TreeGrafter"/>
</dbReference>
<dbReference type="Pfam" id="PF06127">
    <property type="entry name" value="Mpo1-like"/>
    <property type="match status" value="1"/>
</dbReference>
<dbReference type="AlphaFoldDB" id="A0A1V9Y5T8"/>
<dbReference type="GO" id="GO:0005783">
    <property type="term" value="C:endoplasmic reticulum"/>
    <property type="evidence" value="ECO:0007669"/>
    <property type="project" value="TreeGrafter"/>
</dbReference>
<dbReference type="EMBL" id="JNBR01002837">
    <property type="protein sequence ID" value="OQR81081.1"/>
    <property type="molecule type" value="Genomic_DNA"/>
</dbReference>
<name>A0A1V9Y5T8_ACHHY</name>
<evidence type="ECO:0000313" key="2">
    <source>
        <dbReference type="EMBL" id="OQR81081.1"/>
    </source>
</evidence>
<keyword evidence="1" id="KW-1133">Transmembrane helix</keyword>
<gene>
    <name evidence="2" type="ORF">ACHHYP_16780</name>
</gene>
<accession>A0A1V9Y5T8</accession>
<feature type="transmembrane region" description="Helical" evidence="1">
    <location>
        <begin position="26"/>
        <end position="51"/>
    </location>
</feature>
<sequence>MGWQDKFDLEKQVTFYLSYHSNSVNVLIHLICIWPLLITGLALGSCAAPMADNAFLAQYGLDTYVTLDLGWLATLVYVLWYIVLDPIAGTGASVAIVGLHAWTTHWTHAYVATHGVTPWQLLLGIHVSAWILQFIGHGVFERRAPALFDSLDQALITAPLFVVLEILLPLGYRAEMHQRVLKQVQINLDAFHKRA</sequence>
<keyword evidence="3" id="KW-1185">Reference proteome</keyword>
<keyword evidence="1" id="KW-0472">Membrane</keyword>
<comment type="caution">
    <text evidence="2">The sequence shown here is derived from an EMBL/GenBank/DDBJ whole genome shotgun (WGS) entry which is preliminary data.</text>
</comment>
<dbReference type="GO" id="GO:0016020">
    <property type="term" value="C:membrane"/>
    <property type="evidence" value="ECO:0007669"/>
    <property type="project" value="GOC"/>
</dbReference>
<organism evidence="2 3">
    <name type="scientific">Achlya hypogyna</name>
    <name type="common">Oomycete</name>
    <name type="synonym">Protoachlya hypogyna</name>
    <dbReference type="NCBI Taxonomy" id="1202772"/>
    <lineage>
        <taxon>Eukaryota</taxon>
        <taxon>Sar</taxon>
        <taxon>Stramenopiles</taxon>
        <taxon>Oomycota</taxon>
        <taxon>Saprolegniomycetes</taxon>
        <taxon>Saprolegniales</taxon>
        <taxon>Achlyaceae</taxon>
        <taxon>Achlya</taxon>
    </lineage>
</organism>
<keyword evidence="1" id="KW-0812">Transmembrane</keyword>
<evidence type="ECO:0000256" key="1">
    <source>
        <dbReference type="SAM" id="Phobius"/>
    </source>
</evidence>
<evidence type="ECO:0008006" key="4">
    <source>
        <dbReference type="Google" id="ProtNLM"/>
    </source>
</evidence>
<feature type="transmembrane region" description="Helical" evidence="1">
    <location>
        <begin position="154"/>
        <end position="172"/>
    </location>
</feature>
<dbReference type="Proteomes" id="UP000243579">
    <property type="component" value="Unassembled WGS sequence"/>
</dbReference>
<evidence type="ECO:0000313" key="3">
    <source>
        <dbReference type="Proteomes" id="UP000243579"/>
    </source>
</evidence>